<sequence length="252" mass="28221">MRGQGLRKRKRQFGVHSRPRKRELVACLRQPRRARYVEFIITATFPSYRQDVAYPGKCLDEGTKTAGTSVPSADGKDRQLRISHPEDGRTMVDTPTNHELGERGLWAPAQIEVALAMPTWWHGMWYRRELLPPHRKGKGGEMASPWCRRLHRAQSSFPSYPTPYDTQNRGIYQVRGSTTVHANDASSSSIVANEACRASRPWEQKPSMTPAPIIVVSSSEENARKEGATVTRCAMGRNGATTGMSVAAWWCG</sequence>
<reference evidence="3" key="1">
    <citation type="journal article" date="2017" name="Nat. Ecol. Evol.">
        <title>Genome expansion and lineage-specific genetic innovations in the forest pathogenic fungi Armillaria.</title>
        <authorList>
            <person name="Sipos G."/>
            <person name="Prasanna A.N."/>
            <person name="Walter M.C."/>
            <person name="O'Connor E."/>
            <person name="Balint B."/>
            <person name="Krizsan K."/>
            <person name="Kiss B."/>
            <person name="Hess J."/>
            <person name="Varga T."/>
            <person name="Slot J."/>
            <person name="Riley R."/>
            <person name="Boka B."/>
            <person name="Rigling D."/>
            <person name="Barry K."/>
            <person name="Lee J."/>
            <person name="Mihaltcheva S."/>
            <person name="LaButti K."/>
            <person name="Lipzen A."/>
            <person name="Waldron R."/>
            <person name="Moloney N.M."/>
            <person name="Sperisen C."/>
            <person name="Kredics L."/>
            <person name="Vagvoelgyi C."/>
            <person name="Patrignani A."/>
            <person name="Fitzpatrick D."/>
            <person name="Nagy I."/>
            <person name="Doyle S."/>
            <person name="Anderson J.B."/>
            <person name="Grigoriev I.V."/>
            <person name="Gueldener U."/>
            <person name="Muensterkoetter M."/>
            <person name="Nagy L.G."/>
        </authorList>
    </citation>
    <scope>NUCLEOTIDE SEQUENCE [LARGE SCALE GENOMIC DNA]</scope>
    <source>
        <strain evidence="3">Ar21-2</strain>
    </source>
</reference>
<evidence type="ECO:0000313" key="3">
    <source>
        <dbReference type="Proteomes" id="UP000217790"/>
    </source>
</evidence>
<accession>A0A2H3EAH0</accession>
<feature type="region of interest" description="Disordered" evidence="1">
    <location>
        <begin position="60"/>
        <end position="80"/>
    </location>
</feature>
<dbReference type="AlphaFoldDB" id="A0A2H3EAH0"/>
<name>A0A2H3EAH0_ARMGA</name>
<evidence type="ECO:0000256" key="1">
    <source>
        <dbReference type="SAM" id="MobiDB-lite"/>
    </source>
</evidence>
<dbReference type="EMBL" id="KZ293644">
    <property type="protein sequence ID" value="PBL04440.1"/>
    <property type="molecule type" value="Genomic_DNA"/>
</dbReference>
<gene>
    <name evidence="2" type="ORF">ARMGADRAFT_1022855</name>
</gene>
<protein>
    <submittedName>
        <fullName evidence="2">Uncharacterized protein</fullName>
    </submittedName>
</protein>
<evidence type="ECO:0000313" key="2">
    <source>
        <dbReference type="EMBL" id="PBL04440.1"/>
    </source>
</evidence>
<proteinExistence type="predicted"/>
<dbReference type="Proteomes" id="UP000217790">
    <property type="component" value="Unassembled WGS sequence"/>
</dbReference>
<dbReference type="InParanoid" id="A0A2H3EAH0"/>
<keyword evidence="3" id="KW-1185">Reference proteome</keyword>
<organism evidence="2 3">
    <name type="scientific">Armillaria gallica</name>
    <name type="common">Bulbous honey fungus</name>
    <name type="synonym">Armillaria bulbosa</name>
    <dbReference type="NCBI Taxonomy" id="47427"/>
    <lineage>
        <taxon>Eukaryota</taxon>
        <taxon>Fungi</taxon>
        <taxon>Dikarya</taxon>
        <taxon>Basidiomycota</taxon>
        <taxon>Agaricomycotina</taxon>
        <taxon>Agaricomycetes</taxon>
        <taxon>Agaricomycetidae</taxon>
        <taxon>Agaricales</taxon>
        <taxon>Marasmiineae</taxon>
        <taxon>Physalacriaceae</taxon>
        <taxon>Armillaria</taxon>
    </lineage>
</organism>